<dbReference type="InterPro" id="IPR051099">
    <property type="entry name" value="AGR/TXD"/>
</dbReference>
<dbReference type="InterPro" id="IPR036249">
    <property type="entry name" value="Thioredoxin-like_sf"/>
</dbReference>
<sequence>MNYYKILLVAIFLMGINFSFAQEWKSDFNVAKEIAKKENKPIILVFQGSDWCAPCIKLDREVWSTEEFKKYAKGHYVMLQADFPRKKKNALPETQAKANAKLASLYNQRGIFPFVVVLDENGEVKGETSYKKMNPKEYINLLDSFSK</sequence>
<evidence type="ECO:0000313" key="4">
    <source>
        <dbReference type="Proteomes" id="UP001356308"/>
    </source>
</evidence>
<dbReference type="Gene3D" id="3.40.30.10">
    <property type="entry name" value="Glutaredoxin"/>
    <property type="match status" value="1"/>
</dbReference>
<feature type="signal peptide" evidence="2">
    <location>
        <begin position="1"/>
        <end position="21"/>
    </location>
</feature>
<dbReference type="Pfam" id="PF13899">
    <property type="entry name" value="Thioredoxin_7"/>
    <property type="match status" value="1"/>
</dbReference>
<keyword evidence="1 2" id="KW-0732">Signal</keyword>
<gene>
    <name evidence="3" type="ORF">V1I91_13315</name>
</gene>
<dbReference type="PANTHER" id="PTHR15337:SF11">
    <property type="entry name" value="THIOREDOXIN DOMAIN-CONTAINING PROTEIN"/>
    <property type="match status" value="1"/>
</dbReference>
<name>A0ABU7IVN8_9FLAO</name>
<reference evidence="3 4" key="1">
    <citation type="submission" date="2024-01" db="EMBL/GenBank/DDBJ databases">
        <title>Maribacter spp. originated from different algae showed divergent polysaccharides utilization ability.</title>
        <authorList>
            <person name="Wang H."/>
            <person name="Wu Y."/>
        </authorList>
    </citation>
    <scope>NUCLEOTIDE SEQUENCE [LARGE SCALE GENOMIC DNA]</scope>
    <source>
        <strain evidence="3 4">PR1</strain>
    </source>
</reference>
<comment type="caution">
    <text evidence="3">The sequence shown here is derived from an EMBL/GenBank/DDBJ whole genome shotgun (WGS) entry which is preliminary data.</text>
</comment>
<organism evidence="3 4">
    <name type="scientific">Maribacter cobaltidurans</name>
    <dbReference type="NCBI Taxonomy" id="1178778"/>
    <lineage>
        <taxon>Bacteria</taxon>
        <taxon>Pseudomonadati</taxon>
        <taxon>Bacteroidota</taxon>
        <taxon>Flavobacteriia</taxon>
        <taxon>Flavobacteriales</taxon>
        <taxon>Flavobacteriaceae</taxon>
        <taxon>Maribacter</taxon>
    </lineage>
</organism>
<proteinExistence type="predicted"/>
<evidence type="ECO:0000256" key="2">
    <source>
        <dbReference type="SAM" id="SignalP"/>
    </source>
</evidence>
<dbReference type="SUPFAM" id="SSF52833">
    <property type="entry name" value="Thioredoxin-like"/>
    <property type="match status" value="1"/>
</dbReference>
<evidence type="ECO:0000256" key="1">
    <source>
        <dbReference type="ARBA" id="ARBA00022729"/>
    </source>
</evidence>
<dbReference type="PANTHER" id="PTHR15337">
    <property type="entry name" value="ANTERIOR GRADIENT PROTEIN-RELATED"/>
    <property type="match status" value="1"/>
</dbReference>
<dbReference type="EMBL" id="JAZDDG010000006">
    <property type="protein sequence ID" value="MEE1977060.1"/>
    <property type="molecule type" value="Genomic_DNA"/>
</dbReference>
<dbReference type="RefSeq" id="WP_272651754.1">
    <property type="nucleotide sequence ID" value="NZ_JAZDDG010000006.1"/>
</dbReference>
<accession>A0ABU7IVN8</accession>
<protein>
    <submittedName>
        <fullName evidence="3">Thioredoxin family protein</fullName>
    </submittedName>
</protein>
<evidence type="ECO:0000313" key="3">
    <source>
        <dbReference type="EMBL" id="MEE1977060.1"/>
    </source>
</evidence>
<dbReference type="Proteomes" id="UP001356308">
    <property type="component" value="Unassembled WGS sequence"/>
</dbReference>
<feature type="chain" id="PRO_5045452048" evidence="2">
    <location>
        <begin position="22"/>
        <end position="147"/>
    </location>
</feature>
<keyword evidence="4" id="KW-1185">Reference proteome</keyword>